<comment type="caution">
    <text evidence="2">The sequence shown here is derived from an EMBL/GenBank/DDBJ whole genome shotgun (WGS) entry which is preliminary data.</text>
</comment>
<reference evidence="2" key="2">
    <citation type="journal article" date="2014" name="ISME J.">
        <title>Microbial stratification in low pH oxic and suboxic macroscopic growths along an acid mine drainage.</title>
        <authorList>
            <person name="Mendez-Garcia C."/>
            <person name="Mesa V."/>
            <person name="Sprenger R.R."/>
            <person name="Richter M."/>
            <person name="Diez M.S."/>
            <person name="Solano J."/>
            <person name="Bargiela R."/>
            <person name="Golyshina O.V."/>
            <person name="Manteca A."/>
            <person name="Ramos J.L."/>
            <person name="Gallego J.R."/>
            <person name="Llorente I."/>
            <person name="Martins Dos Santos V.A."/>
            <person name="Jensen O.N."/>
            <person name="Pelaez A.I."/>
            <person name="Sanchez J."/>
            <person name="Ferrer M."/>
        </authorList>
    </citation>
    <scope>NUCLEOTIDE SEQUENCE</scope>
</reference>
<gene>
    <name evidence="2" type="ORF">B1A_22111</name>
</gene>
<proteinExistence type="predicted"/>
<accession>T0Y1I5</accession>
<reference evidence="2" key="1">
    <citation type="submission" date="2013-08" db="EMBL/GenBank/DDBJ databases">
        <authorList>
            <person name="Mendez C."/>
            <person name="Richter M."/>
            <person name="Ferrer M."/>
            <person name="Sanchez J."/>
        </authorList>
    </citation>
    <scope>NUCLEOTIDE SEQUENCE</scope>
</reference>
<dbReference type="GO" id="GO:0008270">
    <property type="term" value="F:zinc ion binding"/>
    <property type="evidence" value="ECO:0007669"/>
    <property type="project" value="InterPro"/>
</dbReference>
<dbReference type="InterPro" id="IPR007527">
    <property type="entry name" value="Znf_SWIM"/>
</dbReference>
<dbReference type="AlphaFoldDB" id="T0Y1I5"/>
<organism evidence="2">
    <name type="scientific">mine drainage metagenome</name>
    <dbReference type="NCBI Taxonomy" id="410659"/>
    <lineage>
        <taxon>unclassified sequences</taxon>
        <taxon>metagenomes</taxon>
        <taxon>ecological metagenomes</taxon>
    </lineage>
</organism>
<sequence length="159" mass="17907">MAVEEWQRGLRRQFGRMQAFKWKNLGTEPIFSEFAVENPQSGSRYRVAIRGVRPGENFCSCPDFSTNDLGTCKHIEFILGRLERKRGGPRVLAQGFKPRYSEVYLQYGAERHVRFRVGLDCPPPLARRAARLVSRASHWSAARGADEGTGELPRGGPAS</sequence>
<protein>
    <submittedName>
        <fullName evidence="2">Swim zinc finger domain protein</fullName>
    </submittedName>
</protein>
<dbReference type="PROSITE" id="PS50966">
    <property type="entry name" value="ZF_SWIM"/>
    <property type="match status" value="1"/>
</dbReference>
<dbReference type="EMBL" id="AUZX01016351">
    <property type="protein sequence ID" value="EQD25882.1"/>
    <property type="molecule type" value="Genomic_DNA"/>
</dbReference>
<feature type="domain" description="SWIM-type" evidence="1">
    <location>
        <begin position="45"/>
        <end position="83"/>
    </location>
</feature>
<name>T0Y1I5_9ZZZZ</name>
<evidence type="ECO:0000259" key="1">
    <source>
        <dbReference type="PROSITE" id="PS50966"/>
    </source>
</evidence>
<evidence type="ECO:0000313" key="2">
    <source>
        <dbReference type="EMBL" id="EQD25882.1"/>
    </source>
</evidence>